<dbReference type="AlphaFoldDB" id="A0A8J6ITR9"/>
<dbReference type="InterPro" id="IPR036962">
    <property type="entry name" value="Glyco_hydro_3_N_sf"/>
</dbReference>
<evidence type="ECO:0000256" key="3">
    <source>
        <dbReference type="ARBA" id="ARBA00012663"/>
    </source>
</evidence>
<keyword evidence="9" id="KW-1185">Reference proteome</keyword>
<dbReference type="Gene3D" id="3.20.20.300">
    <property type="entry name" value="Glycoside hydrolase, family 3, N-terminal domain"/>
    <property type="match status" value="1"/>
</dbReference>
<comment type="caution">
    <text evidence="8">The sequence shown here is derived from an EMBL/GenBank/DDBJ whole genome shotgun (WGS) entry which is preliminary data.</text>
</comment>
<evidence type="ECO:0000256" key="5">
    <source>
        <dbReference type="ARBA" id="ARBA00023295"/>
    </source>
</evidence>
<accession>A0A8J6ITR9</accession>
<evidence type="ECO:0000313" key="9">
    <source>
        <dbReference type="Proteomes" id="UP000601768"/>
    </source>
</evidence>
<reference evidence="8" key="2">
    <citation type="submission" date="2020-08" db="EMBL/GenBank/DDBJ databases">
        <authorList>
            <person name="Lai Q."/>
        </authorList>
    </citation>
    <scope>NUCLEOTIDE SEQUENCE</scope>
    <source>
        <strain evidence="8">S27-2</strain>
    </source>
</reference>
<evidence type="ECO:0000313" key="8">
    <source>
        <dbReference type="EMBL" id="MBC3765657.1"/>
    </source>
</evidence>
<keyword evidence="6" id="KW-0175">Coiled coil</keyword>
<dbReference type="EC" id="3.2.1.52" evidence="3"/>
<dbReference type="GO" id="GO:0004563">
    <property type="term" value="F:beta-N-acetylhexosaminidase activity"/>
    <property type="evidence" value="ECO:0007669"/>
    <property type="project" value="UniProtKB-EC"/>
</dbReference>
<dbReference type="Pfam" id="PF00933">
    <property type="entry name" value="Glyco_hydro_3"/>
    <property type="match status" value="1"/>
</dbReference>
<sequence length="585" mass="63799">MLDIRYFCDDVPAGKRCTSPVTELPADLASMIADTDVGGIVLFANNLVSTKQMVKLNHDIQQASLSAGHDPLFIAVDQEGGRVVRIPHHLGTSFSGNMAIGATAKNSGTQFALQSGEIIAKELLSVGFNVNFAPTVDVNVNPLNPVINVRSFGEDADQVAKLGLAQMNAMQQQGIISSLKHFPGHGDTSVDSHTGLPRVDHDRSTINNTDLKPFKYAIDNSNPGMIMTAHIQYPQLDNSEFIAKDGSKTILPATMSRKILTDLLRTEMGFKGVIVTDALNMAGIAHYFDPTAAVIQTFKAGSDIALMPMPIRSPADIPRIKQLINDVAIAVQQGEISLDELTQSVERLKTLKQQYALNKRVIDNVEEATQIASKVLGAPQHKKIEQKLANHAVVDIANNGVYPIKDSVKKLHLLMPDQTKCMAMTFALKNRHSAFNISCTSLAGKNTDLTKAQQQIKQADLVISADITPQQSMAEMGGMDDIAQWRDRLDKTQQINTLLALMKFAKQQNKASIFISLRTPYNVPQFAPYSDAVLATFAHNTAKHEYVDDYGRLITEFSGPMFNAVADILTGRLEAKGSLPVSIEQ</sequence>
<dbReference type="Proteomes" id="UP000601768">
    <property type="component" value="Unassembled WGS sequence"/>
</dbReference>
<dbReference type="InterPro" id="IPR050226">
    <property type="entry name" value="NagZ_Beta-hexosaminidase"/>
</dbReference>
<keyword evidence="5" id="KW-0326">Glycosidase</keyword>
<comment type="similarity">
    <text evidence="2">Belongs to the glycosyl hydrolase 3 family.</text>
</comment>
<proteinExistence type="inferred from homology"/>
<evidence type="ECO:0000256" key="4">
    <source>
        <dbReference type="ARBA" id="ARBA00022801"/>
    </source>
</evidence>
<dbReference type="PROSITE" id="PS00775">
    <property type="entry name" value="GLYCOSYL_HYDROL_F3"/>
    <property type="match status" value="1"/>
</dbReference>
<reference evidence="8" key="1">
    <citation type="journal article" date="2018" name="Int. J. Syst. Evol. Microbiol.">
        <title>Neptunicella marina gen. nov., sp. nov., isolated from surface seawater.</title>
        <authorList>
            <person name="Liu X."/>
            <person name="Lai Q."/>
            <person name="Du Y."/>
            <person name="Zhang X."/>
            <person name="Liu Z."/>
            <person name="Sun F."/>
            <person name="Shao Z."/>
        </authorList>
    </citation>
    <scope>NUCLEOTIDE SEQUENCE</scope>
    <source>
        <strain evidence="8">S27-2</strain>
    </source>
</reference>
<dbReference type="InterPro" id="IPR001764">
    <property type="entry name" value="Glyco_hydro_3_N"/>
</dbReference>
<dbReference type="Gene3D" id="3.40.50.1700">
    <property type="entry name" value="Glycoside hydrolase family 3 C-terminal domain"/>
    <property type="match status" value="1"/>
</dbReference>
<comment type="catalytic activity">
    <reaction evidence="1">
        <text>Hydrolysis of terminal non-reducing N-acetyl-D-hexosamine residues in N-acetyl-beta-D-hexosaminides.</text>
        <dbReference type="EC" id="3.2.1.52"/>
    </reaction>
</comment>
<feature type="coiled-coil region" evidence="6">
    <location>
        <begin position="338"/>
        <end position="368"/>
    </location>
</feature>
<evidence type="ECO:0000256" key="1">
    <source>
        <dbReference type="ARBA" id="ARBA00001231"/>
    </source>
</evidence>
<evidence type="ECO:0000256" key="2">
    <source>
        <dbReference type="ARBA" id="ARBA00005336"/>
    </source>
</evidence>
<keyword evidence="4 8" id="KW-0378">Hydrolase</keyword>
<dbReference type="InterPro" id="IPR017853">
    <property type="entry name" value="GH"/>
</dbReference>
<dbReference type="PANTHER" id="PTHR30480">
    <property type="entry name" value="BETA-HEXOSAMINIDASE-RELATED"/>
    <property type="match status" value="1"/>
</dbReference>
<dbReference type="InterPro" id="IPR036881">
    <property type="entry name" value="Glyco_hydro_3_C_sf"/>
</dbReference>
<dbReference type="GO" id="GO:0005975">
    <property type="term" value="P:carbohydrate metabolic process"/>
    <property type="evidence" value="ECO:0007669"/>
    <property type="project" value="InterPro"/>
</dbReference>
<feature type="domain" description="Glycoside hydrolase family 3 N-terminal" evidence="7">
    <location>
        <begin position="26"/>
        <end position="350"/>
    </location>
</feature>
<evidence type="ECO:0000259" key="7">
    <source>
        <dbReference type="Pfam" id="PF00933"/>
    </source>
</evidence>
<protein>
    <recommendedName>
        <fullName evidence="3">beta-N-acetylhexosaminidase</fullName>
        <ecNumber evidence="3">3.2.1.52</ecNumber>
    </recommendedName>
</protein>
<organism evidence="8 9">
    <name type="scientific">Neptunicella marina</name>
    <dbReference type="NCBI Taxonomy" id="2125989"/>
    <lineage>
        <taxon>Bacteria</taxon>
        <taxon>Pseudomonadati</taxon>
        <taxon>Pseudomonadota</taxon>
        <taxon>Gammaproteobacteria</taxon>
        <taxon>Alteromonadales</taxon>
        <taxon>Alteromonadaceae</taxon>
        <taxon>Neptunicella</taxon>
    </lineage>
</organism>
<dbReference type="InterPro" id="IPR019800">
    <property type="entry name" value="Glyco_hydro_3_AS"/>
</dbReference>
<dbReference type="EMBL" id="JACNEP010000004">
    <property type="protein sequence ID" value="MBC3765657.1"/>
    <property type="molecule type" value="Genomic_DNA"/>
</dbReference>
<evidence type="ECO:0000256" key="6">
    <source>
        <dbReference type="SAM" id="Coils"/>
    </source>
</evidence>
<name>A0A8J6ITR9_9ALTE</name>
<gene>
    <name evidence="8" type="ORF">H8B19_07195</name>
</gene>
<dbReference type="PANTHER" id="PTHR30480:SF13">
    <property type="entry name" value="BETA-HEXOSAMINIDASE"/>
    <property type="match status" value="1"/>
</dbReference>
<dbReference type="SUPFAM" id="SSF51445">
    <property type="entry name" value="(Trans)glycosidases"/>
    <property type="match status" value="1"/>
</dbReference>
<dbReference type="GO" id="GO:0009254">
    <property type="term" value="P:peptidoglycan turnover"/>
    <property type="evidence" value="ECO:0007669"/>
    <property type="project" value="TreeGrafter"/>
</dbReference>